<sequence>MAISFISVWTLIARTVLASISIEVEPLLIEFGKSGVDISCVVNDTNLIGITIIQLKRSESYVIAVTKFKKAWQDKALENKTGVTVNGSINNTMTSYLRLEISRTAVRYPEDVGTYQCILIASFWNRLQNYSPQQIIKILKDQFKKLHNQKQ</sequence>
<dbReference type="InParanoid" id="K1QVC8"/>
<evidence type="ECO:0008006" key="2">
    <source>
        <dbReference type="Google" id="ProtNLM"/>
    </source>
</evidence>
<proteinExistence type="predicted"/>
<reference evidence="1" key="1">
    <citation type="journal article" date="2012" name="Nature">
        <title>The oyster genome reveals stress adaptation and complexity of shell formation.</title>
        <authorList>
            <person name="Zhang G."/>
            <person name="Fang X."/>
            <person name="Guo X."/>
            <person name="Li L."/>
            <person name="Luo R."/>
            <person name="Xu F."/>
            <person name="Yang P."/>
            <person name="Zhang L."/>
            <person name="Wang X."/>
            <person name="Qi H."/>
            <person name="Xiong Z."/>
            <person name="Que H."/>
            <person name="Xie Y."/>
            <person name="Holland P.W."/>
            <person name="Paps J."/>
            <person name="Zhu Y."/>
            <person name="Wu F."/>
            <person name="Chen Y."/>
            <person name="Wang J."/>
            <person name="Peng C."/>
            <person name="Meng J."/>
            <person name="Yang L."/>
            <person name="Liu J."/>
            <person name="Wen B."/>
            <person name="Zhang N."/>
            <person name="Huang Z."/>
            <person name="Zhu Q."/>
            <person name="Feng Y."/>
            <person name="Mount A."/>
            <person name="Hedgecock D."/>
            <person name="Xu Z."/>
            <person name="Liu Y."/>
            <person name="Domazet-Loso T."/>
            <person name="Du Y."/>
            <person name="Sun X."/>
            <person name="Zhang S."/>
            <person name="Liu B."/>
            <person name="Cheng P."/>
            <person name="Jiang X."/>
            <person name="Li J."/>
            <person name="Fan D."/>
            <person name="Wang W."/>
            <person name="Fu W."/>
            <person name="Wang T."/>
            <person name="Wang B."/>
            <person name="Zhang J."/>
            <person name="Peng Z."/>
            <person name="Li Y."/>
            <person name="Li N."/>
            <person name="Wang J."/>
            <person name="Chen M."/>
            <person name="He Y."/>
            <person name="Tan F."/>
            <person name="Song X."/>
            <person name="Zheng Q."/>
            <person name="Huang R."/>
            <person name="Yang H."/>
            <person name="Du X."/>
            <person name="Chen L."/>
            <person name="Yang M."/>
            <person name="Gaffney P.M."/>
            <person name="Wang S."/>
            <person name="Luo L."/>
            <person name="She Z."/>
            <person name="Ming Y."/>
            <person name="Huang W."/>
            <person name="Zhang S."/>
            <person name="Huang B."/>
            <person name="Zhang Y."/>
            <person name="Qu T."/>
            <person name="Ni P."/>
            <person name="Miao G."/>
            <person name="Wang J."/>
            <person name="Wang Q."/>
            <person name="Steinberg C.E."/>
            <person name="Wang H."/>
            <person name="Li N."/>
            <person name="Qian L."/>
            <person name="Zhang G."/>
            <person name="Li Y."/>
            <person name="Yang H."/>
            <person name="Liu X."/>
            <person name="Wang J."/>
            <person name="Yin Y."/>
            <person name="Wang J."/>
        </authorList>
    </citation>
    <scope>NUCLEOTIDE SEQUENCE [LARGE SCALE GENOMIC DNA]</scope>
    <source>
        <strain evidence="1">05x7-T-G4-1.051#20</strain>
    </source>
</reference>
<gene>
    <name evidence="1" type="ORF">CGI_10024708</name>
</gene>
<dbReference type="HOGENOM" id="CLU_1940116_0_0_1"/>
<protein>
    <recommendedName>
        <fullName evidence="2">Ig-like domain-containing protein</fullName>
    </recommendedName>
</protein>
<evidence type="ECO:0000313" key="1">
    <source>
        <dbReference type="EMBL" id="EKC32920.1"/>
    </source>
</evidence>
<organism evidence="1">
    <name type="scientific">Magallana gigas</name>
    <name type="common">Pacific oyster</name>
    <name type="synonym">Crassostrea gigas</name>
    <dbReference type="NCBI Taxonomy" id="29159"/>
    <lineage>
        <taxon>Eukaryota</taxon>
        <taxon>Metazoa</taxon>
        <taxon>Spiralia</taxon>
        <taxon>Lophotrochozoa</taxon>
        <taxon>Mollusca</taxon>
        <taxon>Bivalvia</taxon>
        <taxon>Autobranchia</taxon>
        <taxon>Pteriomorphia</taxon>
        <taxon>Ostreida</taxon>
        <taxon>Ostreoidea</taxon>
        <taxon>Ostreidae</taxon>
        <taxon>Magallana</taxon>
    </lineage>
</organism>
<dbReference type="EMBL" id="JH815993">
    <property type="protein sequence ID" value="EKC32920.1"/>
    <property type="molecule type" value="Genomic_DNA"/>
</dbReference>
<accession>K1QVC8</accession>
<dbReference type="AlphaFoldDB" id="K1QVC8"/>
<name>K1QVC8_MAGGI</name>